<dbReference type="Pfam" id="PF16697">
    <property type="entry name" value="Yop-YscD_cpl"/>
    <property type="match status" value="1"/>
</dbReference>
<evidence type="ECO:0000313" key="2">
    <source>
        <dbReference type="EMBL" id="KWT84929.1"/>
    </source>
</evidence>
<dbReference type="Gene3D" id="2.60.200.20">
    <property type="match status" value="1"/>
</dbReference>
<reference evidence="2 3" key="1">
    <citation type="submission" date="2015-11" db="EMBL/GenBank/DDBJ databases">
        <authorList>
            <person name="Lin W."/>
        </authorList>
    </citation>
    <scope>NUCLEOTIDE SEQUENCE [LARGE SCALE GENOMIC DNA]</scope>
    <source>
        <strain evidence="2 3">HCH-1</strain>
    </source>
</reference>
<dbReference type="PROSITE" id="PS50006">
    <property type="entry name" value="FHA_DOMAIN"/>
    <property type="match status" value="1"/>
</dbReference>
<dbReference type="RefSeq" id="WP_085052474.1">
    <property type="nucleotide sequence ID" value="NZ_LNQR01000067.1"/>
</dbReference>
<dbReference type="SUPFAM" id="SSF49879">
    <property type="entry name" value="SMAD/FHA domain"/>
    <property type="match status" value="1"/>
</dbReference>
<dbReference type="EMBL" id="LNQR01000067">
    <property type="protein sequence ID" value="KWT84929.1"/>
    <property type="molecule type" value="Genomic_DNA"/>
</dbReference>
<name>A0ABR5SG28_9BACT</name>
<proteinExistence type="predicted"/>
<gene>
    <name evidence="2" type="ORF">ASN18_1859</name>
</gene>
<dbReference type="Proteomes" id="UP000060487">
    <property type="component" value="Unassembled WGS sequence"/>
</dbReference>
<accession>A0ABR5SG28</accession>
<evidence type="ECO:0000313" key="3">
    <source>
        <dbReference type="Proteomes" id="UP000060487"/>
    </source>
</evidence>
<keyword evidence="3" id="KW-1185">Reference proteome</keyword>
<dbReference type="CDD" id="cd00060">
    <property type="entry name" value="FHA"/>
    <property type="match status" value="1"/>
</dbReference>
<protein>
    <recommendedName>
        <fullName evidence="1">FHA domain-containing protein</fullName>
    </recommendedName>
</protein>
<dbReference type="InterPro" id="IPR000253">
    <property type="entry name" value="FHA_dom"/>
</dbReference>
<evidence type="ECO:0000259" key="1">
    <source>
        <dbReference type="PROSITE" id="PS50006"/>
    </source>
</evidence>
<organism evidence="2 3">
    <name type="scientific">Candidatus Magnetominusculus xianensis</name>
    <dbReference type="NCBI Taxonomy" id="1748249"/>
    <lineage>
        <taxon>Bacteria</taxon>
        <taxon>Pseudomonadati</taxon>
        <taxon>Nitrospirota</taxon>
        <taxon>Nitrospiria</taxon>
        <taxon>Nitrospirales</taxon>
        <taxon>Nitrospiraceae</taxon>
        <taxon>Candidatus Magnetominusculus</taxon>
    </lineage>
</organism>
<sequence>MKRCPSGHYYDSDKYSNCPLCGVNIPDIGSTRPKGGSRQLDIDDFPATRAKGARTAAHAEAQTVGVFKDKTGTEPVTGWLVCIEGTQKGKDYRLRSEKNFIGRADTMDICIKGDEAISRNNHAVISYNPKSNAFKIISGDGRGIVYLNGEEVDTVKELKPYDEIELGKTRLKFFPCCGEHFRWEA</sequence>
<comment type="caution">
    <text evidence="2">The sequence shown here is derived from an EMBL/GenBank/DDBJ whole genome shotgun (WGS) entry which is preliminary data.</text>
</comment>
<feature type="domain" description="FHA" evidence="1">
    <location>
        <begin position="99"/>
        <end position="152"/>
    </location>
</feature>
<dbReference type="InterPro" id="IPR032030">
    <property type="entry name" value="YscD_cytoplasmic_dom"/>
</dbReference>
<dbReference type="InterPro" id="IPR008984">
    <property type="entry name" value="SMAD_FHA_dom_sf"/>
</dbReference>